<gene>
    <name evidence="1" type="ORF">SAMN04489726_3042</name>
</gene>
<protein>
    <submittedName>
        <fullName evidence="1">Uncharacterized protein</fullName>
    </submittedName>
</protein>
<keyword evidence="2" id="KW-1185">Reference proteome</keyword>
<organism evidence="1 2">
    <name type="scientific">Allokutzneria albata</name>
    <name type="common">Kibdelosporangium albatum</name>
    <dbReference type="NCBI Taxonomy" id="211114"/>
    <lineage>
        <taxon>Bacteria</taxon>
        <taxon>Bacillati</taxon>
        <taxon>Actinomycetota</taxon>
        <taxon>Actinomycetes</taxon>
        <taxon>Pseudonocardiales</taxon>
        <taxon>Pseudonocardiaceae</taxon>
        <taxon>Allokutzneria</taxon>
    </lineage>
</organism>
<dbReference type="eggNOG" id="ENOG5032HYV">
    <property type="taxonomic scope" value="Bacteria"/>
</dbReference>
<dbReference type="Proteomes" id="UP000183376">
    <property type="component" value="Chromosome I"/>
</dbReference>
<dbReference type="OrthoDB" id="3471100at2"/>
<evidence type="ECO:0000313" key="1">
    <source>
        <dbReference type="EMBL" id="SDM71608.1"/>
    </source>
</evidence>
<dbReference type="EMBL" id="LT629701">
    <property type="protein sequence ID" value="SDM71608.1"/>
    <property type="molecule type" value="Genomic_DNA"/>
</dbReference>
<reference evidence="1 2" key="1">
    <citation type="submission" date="2016-10" db="EMBL/GenBank/DDBJ databases">
        <authorList>
            <person name="de Groot N.N."/>
        </authorList>
    </citation>
    <scope>NUCLEOTIDE SEQUENCE [LARGE SCALE GENOMIC DNA]</scope>
    <source>
        <strain evidence="1 2">DSM 44149</strain>
    </source>
</reference>
<evidence type="ECO:0000313" key="2">
    <source>
        <dbReference type="Proteomes" id="UP000183376"/>
    </source>
</evidence>
<accession>A0A1G9VH59</accession>
<dbReference type="AlphaFoldDB" id="A0A1G9VH59"/>
<proteinExistence type="predicted"/>
<sequence length="177" mass="19631">MAWFGKKRMRGTTDTVVLTGEWTAEIWQPGPITVPAVVDVPSLLAQRPMPSILPDNEEFTRTFAGDDASMRTFWLLALLHHPDRAVVAQCLRSGQLTWVHAEDVAHYLADPKLADAATEAAWSLSDVGVRVLVNIVLSRGVVPSGSPRRKRSTVTERLRSTCPPERVEFFEAELARS</sequence>
<name>A0A1G9VH59_ALLAB</name>